<proteinExistence type="predicted"/>
<reference evidence="1" key="1">
    <citation type="submission" date="2021-03" db="EMBL/GenBank/DDBJ databases">
        <authorList>
            <consortium name="DOE Joint Genome Institute"/>
            <person name="Ahrendt S."/>
            <person name="Looney B.P."/>
            <person name="Miyauchi S."/>
            <person name="Morin E."/>
            <person name="Drula E."/>
            <person name="Courty P.E."/>
            <person name="Chicoki N."/>
            <person name="Fauchery L."/>
            <person name="Kohler A."/>
            <person name="Kuo A."/>
            <person name="Labutti K."/>
            <person name="Pangilinan J."/>
            <person name="Lipzen A."/>
            <person name="Riley R."/>
            <person name="Andreopoulos W."/>
            <person name="He G."/>
            <person name="Johnson J."/>
            <person name="Barry K.W."/>
            <person name="Grigoriev I.V."/>
            <person name="Nagy L."/>
            <person name="Hibbett D."/>
            <person name="Henrissat B."/>
            <person name="Matheny P.B."/>
            <person name="Labbe J."/>
            <person name="Martin F."/>
        </authorList>
    </citation>
    <scope>NUCLEOTIDE SEQUENCE</scope>
    <source>
        <strain evidence="1">HHB10654</strain>
    </source>
</reference>
<gene>
    <name evidence="1" type="ORF">BV25DRAFT_1841989</name>
</gene>
<keyword evidence="2" id="KW-1185">Reference proteome</keyword>
<name>A0ACB8SMJ7_9AGAM</name>
<sequence length="273" mass="30335">MTGPNYIEIDSPEIDRDEPKTNGNLNGASTILVSTPRSYEGSCKILYICGEETCRHTRRKHLVSNSPDNSADMPSELMWRHAHQATLFHLLLQMMGCGVVDGKDVETDCARSPLRNDVHAQKASKGHSEAGRWKVFCFYTEDQQPDAMSSVRISRNQENGRSLRLQDTPPDSKTAARRGFLAERQLPRIAHDLLLFLGAAQVDRRRGVRGRHVGSTQALLPTLIFPRFNALASPTRYKNQHVAVFKSLSLLSNSVQLGTILDGSYTVGISPLP</sequence>
<dbReference type="EMBL" id="MU277255">
    <property type="protein sequence ID" value="KAI0056931.1"/>
    <property type="molecule type" value="Genomic_DNA"/>
</dbReference>
<evidence type="ECO:0000313" key="1">
    <source>
        <dbReference type="EMBL" id="KAI0056931.1"/>
    </source>
</evidence>
<reference evidence="1" key="2">
    <citation type="journal article" date="2022" name="New Phytol.">
        <title>Evolutionary transition to the ectomycorrhizal habit in the genomes of a hyperdiverse lineage of mushroom-forming fungi.</title>
        <authorList>
            <person name="Looney B."/>
            <person name="Miyauchi S."/>
            <person name="Morin E."/>
            <person name="Drula E."/>
            <person name="Courty P.E."/>
            <person name="Kohler A."/>
            <person name="Kuo A."/>
            <person name="LaButti K."/>
            <person name="Pangilinan J."/>
            <person name="Lipzen A."/>
            <person name="Riley R."/>
            <person name="Andreopoulos W."/>
            <person name="He G."/>
            <person name="Johnson J."/>
            <person name="Nolan M."/>
            <person name="Tritt A."/>
            <person name="Barry K.W."/>
            <person name="Grigoriev I.V."/>
            <person name="Nagy L.G."/>
            <person name="Hibbett D."/>
            <person name="Henrissat B."/>
            <person name="Matheny P.B."/>
            <person name="Labbe J."/>
            <person name="Martin F.M."/>
        </authorList>
    </citation>
    <scope>NUCLEOTIDE SEQUENCE</scope>
    <source>
        <strain evidence="1">HHB10654</strain>
    </source>
</reference>
<protein>
    <submittedName>
        <fullName evidence="1">Uncharacterized protein</fullName>
    </submittedName>
</protein>
<organism evidence="1 2">
    <name type="scientific">Artomyces pyxidatus</name>
    <dbReference type="NCBI Taxonomy" id="48021"/>
    <lineage>
        <taxon>Eukaryota</taxon>
        <taxon>Fungi</taxon>
        <taxon>Dikarya</taxon>
        <taxon>Basidiomycota</taxon>
        <taxon>Agaricomycotina</taxon>
        <taxon>Agaricomycetes</taxon>
        <taxon>Russulales</taxon>
        <taxon>Auriscalpiaceae</taxon>
        <taxon>Artomyces</taxon>
    </lineage>
</organism>
<accession>A0ACB8SMJ7</accession>
<comment type="caution">
    <text evidence="1">The sequence shown here is derived from an EMBL/GenBank/DDBJ whole genome shotgun (WGS) entry which is preliminary data.</text>
</comment>
<evidence type="ECO:0000313" key="2">
    <source>
        <dbReference type="Proteomes" id="UP000814140"/>
    </source>
</evidence>
<dbReference type="Proteomes" id="UP000814140">
    <property type="component" value="Unassembled WGS sequence"/>
</dbReference>